<evidence type="ECO:0000313" key="1">
    <source>
        <dbReference type="EMBL" id="ETO02767.1"/>
    </source>
</evidence>
<accession>X6LNP7</accession>
<evidence type="ECO:0000313" key="2">
    <source>
        <dbReference type="Proteomes" id="UP000023152"/>
    </source>
</evidence>
<proteinExistence type="predicted"/>
<keyword evidence="2" id="KW-1185">Reference proteome</keyword>
<comment type="caution">
    <text evidence="1">The sequence shown here is derived from an EMBL/GenBank/DDBJ whole genome shotgun (WGS) entry which is preliminary data.</text>
</comment>
<gene>
    <name evidence="1" type="ORF">RFI_34646</name>
</gene>
<sequence length="110" mass="13133">YIQQTIQISAMWNHQIDANLIYIALSLCENDANLTMQLLLKFEQWKFRDNNEQNYKKRKNKFLEKRCCNHNINLFFMSYVKDKTVDAIKWSTAITVNVGLPFVKKDQKNL</sequence>
<dbReference type="AlphaFoldDB" id="X6LNP7"/>
<dbReference type="EMBL" id="ASPP01034960">
    <property type="protein sequence ID" value="ETO02767.1"/>
    <property type="molecule type" value="Genomic_DNA"/>
</dbReference>
<name>X6LNP7_RETFI</name>
<reference evidence="1 2" key="1">
    <citation type="journal article" date="2013" name="Curr. Biol.">
        <title>The Genome of the Foraminiferan Reticulomyxa filosa.</title>
        <authorList>
            <person name="Glockner G."/>
            <person name="Hulsmann N."/>
            <person name="Schleicher M."/>
            <person name="Noegel A.A."/>
            <person name="Eichinger L."/>
            <person name="Gallinger C."/>
            <person name="Pawlowski J."/>
            <person name="Sierra R."/>
            <person name="Euteneuer U."/>
            <person name="Pillet L."/>
            <person name="Moustafa A."/>
            <person name="Platzer M."/>
            <person name="Groth M."/>
            <person name="Szafranski K."/>
            <person name="Schliwa M."/>
        </authorList>
    </citation>
    <scope>NUCLEOTIDE SEQUENCE [LARGE SCALE GENOMIC DNA]</scope>
</reference>
<dbReference type="Proteomes" id="UP000023152">
    <property type="component" value="Unassembled WGS sequence"/>
</dbReference>
<feature type="non-terminal residue" evidence="1">
    <location>
        <position position="1"/>
    </location>
</feature>
<protein>
    <submittedName>
        <fullName evidence="1">Uncharacterized protein</fullName>
    </submittedName>
</protein>
<organism evidence="1 2">
    <name type="scientific">Reticulomyxa filosa</name>
    <dbReference type="NCBI Taxonomy" id="46433"/>
    <lineage>
        <taxon>Eukaryota</taxon>
        <taxon>Sar</taxon>
        <taxon>Rhizaria</taxon>
        <taxon>Retaria</taxon>
        <taxon>Foraminifera</taxon>
        <taxon>Monothalamids</taxon>
        <taxon>Reticulomyxidae</taxon>
        <taxon>Reticulomyxa</taxon>
    </lineage>
</organism>